<name>A0A1R1AWL4_PAELA</name>
<comment type="caution">
    <text evidence="1">The sequence shown here is derived from an EMBL/GenBank/DDBJ whole genome shotgun (WGS) entry which is preliminary data.</text>
</comment>
<proteinExistence type="predicted"/>
<evidence type="ECO:0000313" key="1">
    <source>
        <dbReference type="EMBL" id="OME90044.1"/>
    </source>
</evidence>
<dbReference type="STRING" id="1401.BK123_22325"/>
<accession>A0A1R1AWL4</accession>
<sequence length="172" mass="19957">MEYFILEQDRRLGSLDGLITCSEQMKKGYDFAEDEEFVYIDSPKALEYGCILEKPVLLVSEDVYQILNRYGHGLAHKKVIVIDMARNGQVHYYLPNFAEVPCTDQEYAKKNAEVIEKLDLFMVDEKLIEGLSMFKLNVYRKSYLVVRLDVAEGMLRTSLYGLNVRRILINGR</sequence>
<dbReference type="AlphaFoldDB" id="A0A1R1AWL4"/>
<reference evidence="1 2" key="1">
    <citation type="submission" date="2016-11" db="EMBL/GenBank/DDBJ databases">
        <title>Paenibacillus species isolates.</title>
        <authorList>
            <person name="Beno S.M."/>
        </authorList>
    </citation>
    <scope>NUCLEOTIDE SEQUENCE [LARGE SCALE GENOMIC DNA]</scope>
    <source>
        <strain evidence="1 2">FSL F4-0100</strain>
    </source>
</reference>
<dbReference type="Proteomes" id="UP000187074">
    <property type="component" value="Unassembled WGS sequence"/>
</dbReference>
<gene>
    <name evidence="1" type="ORF">BK123_22325</name>
</gene>
<evidence type="ECO:0000313" key="2">
    <source>
        <dbReference type="Proteomes" id="UP000187074"/>
    </source>
</evidence>
<dbReference type="EMBL" id="MRTF01000008">
    <property type="protein sequence ID" value="OME90044.1"/>
    <property type="molecule type" value="Genomic_DNA"/>
</dbReference>
<dbReference type="OrthoDB" id="2594887at2"/>
<dbReference type="RefSeq" id="WP_076324579.1">
    <property type="nucleotide sequence ID" value="NZ_JBCMXI010000020.1"/>
</dbReference>
<protein>
    <submittedName>
        <fullName evidence="1">Uncharacterized protein</fullName>
    </submittedName>
</protein>
<organism evidence="1 2">
    <name type="scientific">Paenibacillus lautus</name>
    <name type="common">Bacillus lautus</name>
    <dbReference type="NCBI Taxonomy" id="1401"/>
    <lineage>
        <taxon>Bacteria</taxon>
        <taxon>Bacillati</taxon>
        <taxon>Bacillota</taxon>
        <taxon>Bacilli</taxon>
        <taxon>Bacillales</taxon>
        <taxon>Paenibacillaceae</taxon>
        <taxon>Paenibacillus</taxon>
    </lineage>
</organism>